<gene>
    <name evidence="1" type="ORF">SAMN05444486_102200</name>
</gene>
<name>A0A1H3JXT1_9RHOB</name>
<sequence length="110" mass="11858">MGISFKDALNQTLAKTGQSLETVAEGANVPLAALQTFMQDDKGALVVEDAIKVAEFFGLSLDRFLDDPKVANHIAIAQLYSSLPPLLKAQLEAYAQERSDAQDQPPPTND</sequence>
<proteinExistence type="predicted"/>
<dbReference type="EMBL" id="FNPR01000002">
    <property type="protein sequence ID" value="SDY44074.1"/>
    <property type="molecule type" value="Genomic_DNA"/>
</dbReference>
<dbReference type="AlphaFoldDB" id="A0A1H3JXT1"/>
<protein>
    <submittedName>
        <fullName evidence="1">Uncharacterized protein</fullName>
    </submittedName>
</protein>
<accession>A0A1H3JXT1</accession>
<dbReference type="GeneID" id="78124275"/>
<dbReference type="Proteomes" id="UP000199026">
    <property type="component" value="Unassembled WGS sequence"/>
</dbReference>
<keyword evidence="2" id="KW-1185">Reference proteome</keyword>
<organism evidence="1 2">
    <name type="scientific">Lentibacter algarum</name>
    <dbReference type="NCBI Taxonomy" id="576131"/>
    <lineage>
        <taxon>Bacteria</taxon>
        <taxon>Pseudomonadati</taxon>
        <taxon>Pseudomonadota</taxon>
        <taxon>Alphaproteobacteria</taxon>
        <taxon>Rhodobacterales</taxon>
        <taxon>Roseobacteraceae</taxon>
        <taxon>Lentibacter</taxon>
    </lineage>
</organism>
<dbReference type="OrthoDB" id="9792157at2"/>
<dbReference type="RefSeq" id="WP_089889607.1">
    <property type="nucleotide sequence ID" value="NZ_CALJFH010000002.1"/>
</dbReference>
<dbReference type="STRING" id="576131.SAMN05444486_102200"/>
<evidence type="ECO:0000313" key="2">
    <source>
        <dbReference type="Proteomes" id="UP000199026"/>
    </source>
</evidence>
<reference evidence="1 2" key="1">
    <citation type="submission" date="2016-10" db="EMBL/GenBank/DDBJ databases">
        <authorList>
            <person name="de Groot N.N."/>
        </authorList>
    </citation>
    <scope>NUCLEOTIDE SEQUENCE [LARGE SCALE GENOMIC DNA]</scope>
    <source>
        <strain evidence="1 2">DSM 24677</strain>
    </source>
</reference>
<evidence type="ECO:0000313" key="1">
    <source>
        <dbReference type="EMBL" id="SDY44074.1"/>
    </source>
</evidence>